<protein>
    <submittedName>
        <fullName evidence="3">DUF148 domain-containing protein</fullName>
    </submittedName>
</protein>
<proteinExistence type="predicted"/>
<feature type="signal peptide" evidence="1">
    <location>
        <begin position="1"/>
        <end position="15"/>
    </location>
</feature>
<evidence type="ECO:0000256" key="1">
    <source>
        <dbReference type="SAM" id="SignalP"/>
    </source>
</evidence>
<dbReference type="AlphaFoldDB" id="A0A1I7XYT3"/>
<dbReference type="Proteomes" id="UP000095287">
    <property type="component" value="Unplaced"/>
</dbReference>
<evidence type="ECO:0000313" key="2">
    <source>
        <dbReference type="Proteomes" id="UP000095287"/>
    </source>
</evidence>
<keyword evidence="1" id="KW-0732">Signal</keyword>
<keyword evidence="2" id="KW-1185">Reference proteome</keyword>
<dbReference type="WBParaSite" id="L893_g10998.t1">
    <property type="protein sequence ID" value="L893_g10998.t1"/>
    <property type="gene ID" value="L893_g10998"/>
</dbReference>
<name>A0A1I7XYT3_9BILA</name>
<sequence>MKLYLFVLSVSPLLGYNTYEGDAGRVQPLVPVHHQVLALFMEQPNIDFITSLGEEELEAVKKAKLESLGQHVTNEEFSQLIGKYSKIAQGQFDLLVAENEVMRKPLVGNAKQIVEEINDSMKDIRDDFSPDDLKFWLVHISEKLRSLSPAEKESITKNLQNAGMILTSTGVLNIHNEHDAEGFMNEMMNMYGQFRHEEYV</sequence>
<feature type="chain" id="PRO_5012113823" evidence="1">
    <location>
        <begin position="16"/>
        <end position="200"/>
    </location>
</feature>
<organism evidence="2 3">
    <name type="scientific">Steinernema glaseri</name>
    <dbReference type="NCBI Taxonomy" id="37863"/>
    <lineage>
        <taxon>Eukaryota</taxon>
        <taxon>Metazoa</taxon>
        <taxon>Ecdysozoa</taxon>
        <taxon>Nematoda</taxon>
        <taxon>Chromadorea</taxon>
        <taxon>Rhabditida</taxon>
        <taxon>Tylenchina</taxon>
        <taxon>Panagrolaimomorpha</taxon>
        <taxon>Strongyloidoidea</taxon>
        <taxon>Steinernematidae</taxon>
        <taxon>Steinernema</taxon>
    </lineage>
</organism>
<reference evidence="3" key="1">
    <citation type="submission" date="2016-11" db="UniProtKB">
        <authorList>
            <consortium name="WormBaseParasite"/>
        </authorList>
    </citation>
    <scope>IDENTIFICATION</scope>
</reference>
<evidence type="ECO:0000313" key="3">
    <source>
        <dbReference type="WBParaSite" id="L893_g10998.t1"/>
    </source>
</evidence>
<accession>A0A1I7XYT3</accession>